<keyword evidence="1 3" id="KW-0689">Ribosomal protein</keyword>
<dbReference type="PANTHER" id="PTHR23321:SF26">
    <property type="entry name" value="SMALL RIBOSOMAL SUBUNIT PROTEIN US15M"/>
    <property type="match status" value="1"/>
</dbReference>
<dbReference type="Proteomes" id="UP000635726">
    <property type="component" value="Unassembled WGS sequence"/>
</dbReference>
<keyword evidence="2 3" id="KW-0687">Ribonucleoprotein</keyword>
<evidence type="ECO:0000313" key="7">
    <source>
        <dbReference type="EMBL" id="GGJ84229.1"/>
    </source>
</evidence>
<dbReference type="PANTHER" id="PTHR23321">
    <property type="entry name" value="RIBOSOMAL PROTEIN S15, BACTERIAL AND ORGANELLAR"/>
    <property type="match status" value="1"/>
</dbReference>
<evidence type="ECO:0000256" key="3">
    <source>
        <dbReference type="HAMAP-Rule" id="MF_01343"/>
    </source>
</evidence>
<proteinExistence type="inferred from homology"/>
<dbReference type="Gene3D" id="6.10.250.3130">
    <property type="match status" value="1"/>
</dbReference>
<sequence>MSYNQGYQDKKGGIIKEHAKGNSDTGSTAVQIALLTERIQNLARHLGTNKKDKHGQRGLQLMNGQRRRLLKYMERTDYDGYIALTDKLSIRRGQRIVK</sequence>
<comment type="caution">
    <text evidence="7">The sequence shown here is derived from an EMBL/GenBank/DDBJ whole genome shotgun (WGS) entry which is preliminary data.</text>
</comment>
<dbReference type="AlphaFoldDB" id="A0A917PM18"/>
<comment type="similarity">
    <text evidence="3 4">Belongs to the universal ribosomal protein uS15 family.</text>
</comment>
<dbReference type="GO" id="GO:0006412">
    <property type="term" value="P:translation"/>
    <property type="evidence" value="ECO:0007669"/>
    <property type="project" value="UniProtKB-UniRule"/>
</dbReference>
<keyword evidence="3 5" id="KW-0699">rRNA-binding</keyword>
<protein>
    <recommendedName>
        <fullName evidence="3">Small ribosomal subunit protein uS15</fullName>
    </recommendedName>
</protein>
<dbReference type="SUPFAM" id="SSF47060">
    <property type="entry name" value="S15/NS1 RNA-binding domain"/>
    <property type="match status" value="1"/>
</dbReference>
<dbReference type="InterPro" id="IPR009068">
    <property type="entry name" value="uS15_NS1_RNA-bd_sf"/>
</dbReference>
<comment type="function">
    <text evidence="3 5">One of the primary rRNA binding proteins, it binds directly to 16S rRNA where it helps nucleate assembly of the platform of the 30S subunit by binding and bridging several RNA helices of the 16S rRNA.</text>
</comment>
<reference evidence="7" key="2">
    <citation type="submission" date="2020-09" db="EMBL/GenBank/DDBJ databases">
        <authorList>
            <person name="Sun Q."/>
            <person name="Ohkuma M."/>
        </authorList>
    </citation>
    <scope>NUCLEOTIDE SEQUENCE</scope>
    <source>
        <strain evidence="7">JCM 14371</strain>
    </source>
</reference>
<comment type="function">
    <text evidence="3">Forms an intersubunit bridge (bridge B4) with the 23S rRNA of the 50S subunit in the ribosome.</text>
</comment>
<comment type="subunit">
    <text evidence="3">Part of the 30S ribosomal subunit. Forms a bridge to the 50S subunit in the 70S ribosome, contacting the 23S rRNA.</text>
</comment>
<dbReference type="InterPro" id="IPR005290">
    <property type="entry name" value="Ribosomal_uS15_bac-type"/>
</dbReference>
<dbReference type="GO" id="GO:0022627">
    <property type="term" value="C:cytosolic small ribosomal subunit"/>
    <property type="evidence" value="ECO:0007669"/>
    <property type="project" value="TreeGrafter"/>
</dbReference>
<accession>A0A917PM18</accession>
<dbReference type="InterPro" id="IPR000589">
    <property type="entry name" value="Ribosomal_uS15"/>
</dbReference>
<keyword evidence="3 5" id="KW-0694">RNA-binding</keyword>
<dbReference type="NCBIfam" id="TIGR00952">
    <property type="entry name" value="S15_bact"/>
    <property type="match status" value="1"/>
</dbReference>
<evidence type="ECO:0000256" key="6">
    <source>
        <dbReference type="SAM" id="MobiDB-lite"/>
    </source>
</evidence>
<feature type="region of interest" description="Disordered" evidence="6">
    <location>
        <begin position="1"/>
        <end position="27"/>
    </location>
</feature>
<dbReference type="CDD" id="cd00353">
    <property type="entry name" value="Ribosomal_S15p_S13e"/>
    <property type="match status" value="1"/>
</dbReference>
<gene>
    <name evidence="3 7" type="primary">rpsO</name>
    <name evidence="7" type="ORF">GCM10008939_30150</name>
</gene>
<dbReference type="EMBL" id="BMOE01000012">
    <property type="protein sequence ID" value="GGJ84229.1"/>
    <property type="molecule type" value="Genomic_DNA"/>
</dbReference>
<evidence type="ECO:0000313" key="8">
    <source>
        <dbReference type="Proteomes" id="UP000635726"/>
    </source>
</evidence>
<evidence type="ECO:0000256" key="1">
    <source>
        <dbReference type="ARBA" id="ARBA00022980"/>
    </source>
</evidence>
<dbReference type="SMART" id="SM01387">
    <property type="entry name" value="Ribosomal_S15"/>
    <property type="match status" value="1"/>
</dbReference>
<dbReference type="Gene3D" id="1.10.287.10">
    <property type="entry name" value="S15/NS1, RNA-binding"/>
    <property type="match status" value="1"/>
</dbReference>
<evidence type="ECO:0000256" key="5">
    <source>
        <dbReference type="RuleBase" id="RU004524"/>
    </source>
</evidence>
<dbReference type="GO" id="GO:0003735">
    <property type="term" value="F:structural constituent of ribosome"/>
    <property type="evidence" value="ECO:0007669"/>
    <property type="project" value="InterPro"/>
</dbReference>
<name>A0A917PM18_9DEIO</name>
<dbReference type="Pfam" id="PF00312">
    <property type="entry name" value="Ribosomal_S15"/>
    <property type="match status" value="1"/>
</dbReference>
<dbReference type="HAMAP" id="MF_01343_B">
    <property type="entry name" value="Ribosomal_uS15_B"/>
    <property type="match status" value="1"/>
</dbReference>
<evidence type="ECO:0000256" key="4">
    <source>
        <dbReference type="RuleBase" id="RU003919"/>
    </source>
</evidence>
<organism evidence="7 8">
    <name type="scientific">Deinococcus aquiradiocola</name>
    <dbReference type="NCBI Taxonomy" id="393059"/>
    <lineage>
        <taxon>Bacteria</taxon>
        <taxon>Thermotogati</taxon>
        <taxon>Deinococcota</taxon>
        <taxon>Deinococci</taxon>
        <taxon>Deinococcales</taxon>
        <taxon>Deinococcaceae</taxon>
        <taxon>Deinococcus</taxon>
    </lineage>
</organism>
<feature type="compositionally biased region" description="Basic and acidic residues" evidence="6">
    <location>
        <begin position="8"/>
        <end position="21"/>
    </location>
</feature>
<evidence type="ECO:0000256" key="2">
    <source>
        <dbReference type="ARBA" id="ARBA00023274"/>
    </source>
</evidence>
<reference evidence="7" key="1">
    <citation type="journal article" date="2014" name="Int. J. Syst. Evol. Microbiol.">
        <title>Complete genome sequence of Corynebacterium casei LMG S-19264T (=DSM 44701T), isolated from a smear-ripened cheese.</title>
        <authorList>
            <consortium name="US DOE Joint Genome Institute (JGI-PGF)"/>
            <person name="Walter F."/>
            <person name="Albersmeier A."/>
            <person name="Kalinowski J."/>
            <person name="Ruckert C."/>
        </authorList>
    </citation>
    <scope>NUCLEOTIDE SEQUENCE</scope>
    <source>
        <strain evidence="7">JCM 14371</strain>
    </source>
</reference>
<keyword evidence="8" id="KW-1185">Reference proteome</keyword>
<dbReference type="PROSITE" id="PS00362">
    <property type="entry name" value="RIBOSOMAL_S15"/>
    <property type="match status" value="1"/>
</dbReference>
<dbReference type="GO" id="GO:0019843">
    <property type="term" value="F:rRNA binding"/>
    <property type="evidence" value="ECO:0007669"/>
    <property type="project" value="UniProtKB-UniRule"/>
</dbReference>
<dbReference type="RefSeq" id="WP_188964126.1">
    <property type="nucleotide sequence ID" value="NZ_BMOE01000012.1"/>
</dbReference>